<gene>
    <name evidence="1" type="ORF">QUE93_07315</name>
</gene>
<dbReference type="Proteomes" id="UP001242903">
    <property type="component" value="Unassembled WGS sequence"/>
</dbReference>
<comment type="caution">
    <text evidence="1">The sequence shown here is derived from an EMBL/GenBank/DDBJ whole genome shotgun (WGS) entry which is preliminary data.</text>
</comment>
<sequence>MKTSTIEKVRQAVSEVVKIEDNFVEDTSVYYPEVSNADEVIKAITKILDDEGFHYQVNERNTSINVYSGSGASELAKAASVPLNDVMHDWFNSYEFIEVISRPRIKRTSNKITKRVIYDKARTLVKNGEPVGTQTLVPDYNGEPATIKELGRCYLITLTKKNGRKEITTWEK</sequence>
<keyword evidence="2" id="KW-1185">Reference proteome</keyword>
<protein>
    <submittedName>
        <fullName evidence="1">Uncharacterized protein</fullName>
    </submittedName>
</protein>
<proteinExistence type="predicted"/>
<name>A0ABT7RZU3_9LACO</name>
<accession>A0ABT7RZU3</accession>
<organism evidence="1 2">
    <name type="scientific">Leuconostoc falkenbergense</name>
    <dbReference type="NCBI Taxonomy" id="2766470"/>
    <lineage>
        <taxon>Bacteria</taxon>
        <taxon>Bacillati</taxon>
        <taxon>Bacillota</taxon>
        <taxon>Bacilli</taxon>
        <taxon>Lactobacillales</taxon>
        <taxon>Lactobacillaceae</taxon>
        <taxon>Leuconostoc</taxon>
    </lineage>
</organism>
<dbReference type="RefSeq" id="WP_289456677.1">
    <property type="nucleotide sequence ID" value="NZ_JAUCAQ010000014.1"/>
</dbReference>
<evidence type="ECO:0000313" key="1">
    <source>
        <dbReference type="EMBL" id="MDM7646822.1"/>
    </source>
</evidence>
<reference evidence="1 2" key="1">
    <citation type="submission" date="2023-06" db="EMBL/GenBank/DDBJ databases">
        <title>Draft Genome Sequences of lactic acid bacteria strains isolated from fermented milk products.</title>
        <authorList>
            <person name="Elcheninov A.G."/>
            <person name="Klyukina A."/>
            <person name="Zayulina K.S."/>
            <person name="Gavirova L.A."/>
            <person name="Shcherbakova P.A."/>
            <person name="Shestakov A.I."/>
            <person name="Kublanov I.V."/>
            <person name="Kochetkova T.V."/>
        </authorList>
    </citation>
    <scope>NUCLEOTIDE SEQUENCE [LARGE SCALE GENOMIC DNA]</scope>
    <source>
        <strain evidence="1 2">TOM.81</strain>
    </source>
</reference>
<dbReference type="EMBL" id="JAUCAQ010000014">
    <property type="protein sequence ID" value="MDM7646822.1"/>
    <property type="molecule type" value="Genomic_DNA"/>
</dbReference>
<evidence type="ECO:0000313" key="2">
    <source>
        <dbReference type="Proteomes" id="UP001242903"/>
    </source>
</evidence>